<evidence type="ECO:0000313" key="2">
    <source>
        <dbReference type="EMBL" id="CAG5079970.1"/>
    </source>
</evidence>
<dbReference type="PANTHER" id="PTHR12149">
    <property type="entry name" value="FRUCTOSAMINE 3 KINASE-RELATED PROTEIN"/>
    <property type="match status" value="1"/>
</dbReference>
<proteinExistence type="inferred from homology"/>
<comment type="similarity">
    <text evidence="1">Belongs to the fructosamine kinase family.</text>
</comment>
<reference evidence="2 3" key="1">
    <citation type="submission" date="2021-04" db="EMBL/GenBank/DDBJ databases">
        <authorList>
            <person name="Rakotoarivonina H."/>
        </authorList>
    </citation>
    <scope>NUCLEOTIDE SEQUENCE [LARGE SCALE GENOMIC DNA]</scope>
    <source>
        <strain evidence="2 3">XE</strain>
    </source>
</reference>
<dbReference type="RefSeq" id="WP_213483507.1">
    <property type="nucleotide sequence ID" value="NZ_CAJRAY010000018.1"/>
</dbReference>
<dbReference type="Proteomes" id="UP000681526">
    <property type="component" value="Unassembled WGS sequence"/>
</dbReference>
<dbReference type="Gene3D" id="3.90.1200.10">
    <property type="match status" value="1"/>
</dbReference>
<comment type="caution">
    <text evidence="2">The sequence shown here is derived from an EMBL/GenBank/DDBJ whole genome shotgun (WGS) entry which is preliminary data.</text>
</comment>
<dbReference type="InterPro" id="IPR016477">
    <property type="entry name" value="Fructo-/Ketosamine-3-kinase"/>
</dbReference>
<dbReference type="Gene3D" id="3.30.200.20">
    <property type="entry name" value="Phosphorylase Kinase, domain 1"/>
    <property type="match status" value="1"/>
</dbReference>
<dbReference type="EC" id="2.7.1.-" evidence="2"/>
<dbReference type="Pfam" id="PF03881">
    <property type="entry name" value="Fructosamin_kin"/>
    <property type="match status" value="1"/>
</dbReference>
<keyword evidence="3" id="KW-1185">Reference proteome</keyword>
<dbReference type="InterPro" id="IPR011009">
    <property type="entry name" value="Kinase-like_dom_sf"/>
</dbReference>
<dbReference type="PANTHER" id="PTHR12149:SF8">
    <property type="entry name" value="PROTEIN-RIBULOSAMINE 3-KINASE"/>
    <property type="match status" value="1"/>
</dbReference>
<dbReference type="SUPFAM" id="SSF56112">
    <property type="entry name" value="Protein kinase-like (PK-like)"/>
    <property type="match status" value="1"/>
</dbReference>
<sequence>MNDDELQAAVARAVPGMADERIVSVREARGGDIGESYRIDTERRRLFVKVRRDMPARLFQREAEGLRLLGQAGALAVPEPLYAGEIPGQAGGMLVLEWIETGPARPETIEALGTGLAAQHRTTSPDGRYGLRTDNYIGLLPQVNTPADSWPAFYRDSRLLPLAKLAEARGLLPTGRRDGLHKLMDRLDRWLPARPAPSLLHGDLWSGNWLAGADGRPWLIDPAVYYGDRECDLAFSELFGGFPPRFYAAYREAYPVAREYEERKPIYQLYHLLVHLILFGEAYGAAVDRVLRRYAGGV</sequence>
<dbReference type="GO" id="GO:0016301">
    <property type="term" value="F:kinase activity"/>
    <property type="evidence" value="ECO:0007669"/>
    <property type="project" value="UniProtKB-KW"/>
</dbReference>
<dbReference type="PIRSF" id="PIRSF006221">
    <property type="entry name" value="Ketosamine-3-kinase"/>
    <property type="match status" value="1"/>
</dbReference>
<accession>A0ABM8V0W6</accession>
<name>A0ABM8V0W6_THEXY</name>
<evidence type="ECO:0000256" key="1">
    <source>
        <dbReference type="PIRNR" id="PIRNR006221"/>
    </source>
</evidence>
<keyword evidence="1 2" id="KW-0808">Transferase</keyword>
<dbReference type="EMBL" id="CAJRAY010000018">
    <property type="protein sequence ID" value="CAG5079970.1"/>
    <property type="molecule type" value="Genomic_DNA"/>
</dbReference>
<evidence type="ECO:0000313" key="3">
    <source>
        <dbReference type="Proteomes" id="UP000681526"/>
    </source>
</evidence>
<gene>
    <name evidence="2" type="primary">txxe 567</name>
    <name evidence="2" type="ORF">TXXE_03625</name>
</gene>
<protein>
    <submittedName>
        <fullName evidence="2">Fructosamine kinase</fullName>
        <ecNumber evidence="2">2.7.1.-</ecNumber>
    </submittedName>
</protein>
<keyword evidence="1 2" id="KW-0418">Kinase</keyword>
<organism evidence="2 3">
    <name type="scientific">Thermobacillus xylanilyticus</name>
    <dbReference type="NCBI Taxonomy" id="76633"/>
    <lineage>
        <taxon>Bacteria</taxon>
        <taxon>Bacillati</taxon>
        <taxon>Bacillota</taxon>
        <taxon>Bacilli</taxon>
        <taxon>Bacillales</taxon>
        <taxon>Paenibacillaceae</taxon>
        <taxon>Thermobacillus</taxon>
    </lineage>
</organism>